<dbReference type="InterPro" id="IPR008210">
    <property type="entry name" value="PEP_carboxykinase_N"/>
</dbReference>
<dbReference type="SUPFAM" id="SSF53795">
    <property type="entry name" value="PEP carboxykinase-like"/>
    <property type="match status" value="1"/>
</dbReference>
<dbReference type="GO" id="GO:0004611">
    <property type="term" value="F:phosphoenolpyruvate carboxykinase activity"/>
    <property type="evidence" value="ECO:0007669"/>
    <property type="project" value="InterPro"/>
</dbReference>
<evidence type="ECO:0000256" key="1">
    <source>
        <dbReference type="ARBA" id="ARBA00022741"/>
    </source>
</evidence>
<accession>A0A0R1VE99</accession>
<dbReference type="RefSeq" id="WP_056937436.1">
    <property type="nucleotide sequence ID" value="NZ_AZFN01000013.1"/>
</dbReference>
<name>A0A0R1VE99_9LACO</name>
<dbReference type="EMBL" id="AZFN01000013">
    <property type="protein sequence ID" value="KRM02020.1"/>
    <property type="molecule type" value="Genomic_DNA"/>
</dbReference>
<keyword evidence="3" id="KW-0418">Kinase</keyword>
<keyword evidence="4" id="KW-1185">Reference proteome</keyword>
<keyword evidence="2" id="KW-0456">Lyase</keyword>
<sequence>MAQESTIRTKSLYVNPERRILVMNLNEQYFTGVNELVDSDEFKELVTLYLKTDNLFNTYEDYRNLTADQFIKMTKRILAHDETVFANLDRQILLSCYEDAYTYFRNFLRVTVTDGMNQVLVNSFLDIDDRLNDLFRTCYRTLTDEVRGRRVNRYRQISSASNAALLTKHHQWPIPAGYEALDKINFIDTAMVRPPLMMHTPSNKREGVFSPVTENPVKKFARQKGEWYCYPAKIGTSIAYIYFHEDFMVSGLSLTNLFAMAHDYEVEGRKPDLILFFGLDKTEGDVSHYFYDEANDIWVGEVPNTVKTTYFGYMKKMCLTLHNLHQIKQGKLPIHGSMVRIAFANGKTKNVVFFGDSGAGKSESLEALQEIADEQIVDMETIFDDMGSFTIDGDKVYAQGTETGAFVRLDDLSSAVAFNNMDRGIYLNPELKNARVIIPVTSIENVIAHHHVDMWVYANNYDAEVGIHQFENETAAKEVFVAGKRKALGTTDESGMTTTFFANPFGPVQEPELTQPIIDDVFKKFFDAGIYVGEIYTHLGYDRSAEALHDSARAMLKVLMEL</sequence>
<dbReference type="GO" id="GO:0006094">
    <property type="term" value="P:gluconeogenesis"/>
    <property type="evidence" value="ECO:0007669"/>
    <property type="project" value="UniProtKB-UniPathway"/>
</dbReference>
<evidence type="ECO:0000313" key="3">
    <source>
        <dbReference type="EMBL" id="KRM02020.1"/>
    </source>
</evidence>
<evidence type="ECO:0000256" key="2">
    <source>
        <dbReference type="ARBA" id="ARBA00023239"/>
    </source>
</evidence>
<dbReference type="GO" id="GO:0017076">
    <property type="term" value="F:purine nucleotide binding"/>
    <property type="evidence" value="ECO:0007669"/>
    <property type="project" value="InterPro"/>
</dbReference>
<dbReference type="UniPathway" id="UPA00138"/>
<comment type="caution">
    <text evidence="3">The sequence shown here is derived from an EMBL/GenBank/DDBJ whole genome shotgun (WGS) entry which is preliminary data.</text>
</comment>
<dbReference type="InterPro" id="IPR013035">
    <property type="entry name" value="PEP_carboxykinase_C"/>
</dbReference>
<keyword evidence="3" id="KW-0670">Pyruvate</keyword>
<keyword evidence="3" id="KW-0808">Transferase</keyword>
<proteinExistence type="predicted"/>
<dbReference type="Proteomes" id="UP000051739">
    <property type="component" value="Unassembled WGS sequence"/>
</dbReference>
<gene>
    <name evidence="3" type="ORF">FC60_GL000379</name>
</gene>
<dbReference type="PATRIC" id="fig|1423749.3.peg.381"/>
<protein>
    <submittedName>
        <fullName evidence="3">Phosphoenolpyruvate carboxykinase</fullName>
    </submittedName>
</protein>
<dbReference type="GO" id="GO:0016301">
    <property type="term" value="F:kinase activity"/>
    <property type="evidence" value="ECO:0007669"/>
    <property type="project" value="UniProtKB-KW"/>
</dbReference>
<dbReference type="Gene3D" id="3.90.228.20">
    <property type="match status" value="1"/>
</dbReference>
<reference evidence="3 4" key="1">
    <citation type="journal article" date="2015" name="Genome Announc.">
        <title>Expanding the biotechnology potential of lactobacilli through comparative genomics of 213 strains and associated genera.</title>
        <authorList>
            <person name="Sun Z."/>
            <person name="Harris H.M."/>
            <person name="McCann A."/>
            <person name="Guo C."/>
            <person name="Argimon S."/>
            <person name="Zhang W."/>
            <person name="Yang X."/>
            <person name="Jeffery I.B."/>
            <person name="Cooney J.C."/>
            <person name="Kagawa T.F."/>
            <person name="Liu W."/>
            <person name="Song Y."/>
            <person name="Salvetti E."/>
            <person name="Wrobel A."/>
            <person name="Rasinkangas P."/>
            <person name="Parkhill J."/>
            <person name="Rea M.C."/>
            <person name="O'Sullivan O."/>
            <person name="Ritari J."/>
            <person name="Douillard F.P."/>
            <person name="Paul Ross R."/>
            <person name="Yang R."/>
            <person name="Briner A.E."/>
            <person name="Felis G.E."/>
            <person name="de Vos W.M."/>
            <person name="Barrangou R."/>
            <person name="Klaenhammer T.R."/>
            <person name="Caufield P.W."/>
            <person name="Cui Y."/>
            <person name="Zhang H."/>
            <person name="O'Toole P.W."/>
        </authorList>
    </citation>
    <scope>NUCLEOTIDE SEQUENCE [LARGE SCALE GENOMIC DNA]</scope>
    <source>
        <strain evidence="3 4">DSM 16045</strain>
    </source>
</reference>
<dbReference type="AlphaFoldDB" id="A0A0R1VE99"/>
<evidence type="ECO:0000313" key="4">
    <source>
        <dbReference type="Proteomes" id="UP000051739"/>
    </source>
</evidence>
<keyword evidence="1" id="KW-0547">Nucleotide-binding</keyword>
<organism evidence="3 4">
    <name type="scientific">Limosilactobacillus gastricus DSM 16045</name>
    <dbReference type="NCBI Taxonomy" id="1423749"/>
    <lineage>
        <taxon>Bacteria</taxon>
        <taxon>Bacillati</taxon>
        <taxon>Bacillota</taxon>
        <taxon>Bacilli</taxon>
        <taxon>Lactobacillales</taxon>
        <taxon>Lactobacillaceae</taxon>
        <taxon>Limosilactobacillus</taxon>
    </lineage>
</organism>
<dbReference type="Gene3D" id="3.40.449.10">
    <property type="entry name" value="Phosphoenolpyruvate Carboxykinase, domain 1"/>
    <property type="match status" value="1"/>
</dbReference>